<sequence>MSKTRIVVTGVAAFAAVAAIGACSNSATKDASSSSTAASPAQSTSAAPAAAHNQADMMFARMMIPHHQQAIQMSDMIFAKQGIDPRVVDLAKQIKAAQGPEIDQMQGWLKQWGMPGMNGMPGMSGMPDMDDMPGMNGTPGNAPSDHGGMHGSDTATASPTTTATMPMPSGSMMPGMPGMGDMPGMDGMMSPADMQALQSAQGVEASKLYLTQMIKHHQGAITMAQNEIKNGQFADAVALAKSIATSQQKEIDTMNQILSTL</sequence>
<evidence type="ECO:0000313" key="4">
    <source>
        <dbReference type="EMBL" id="QYL18582.1"/>
    </source>
</evidence>
<evidence type="ECO:0000259" key="3">
    <source>
        <dbReference type="Pfam" id="PF03713"/>
    </source>
</evidence>
<keyword evidence="2" id="KW-0732">Signal</keyword>
<feature type="signal peptide" evidence="2">
    <location>
        <begin position="1"/>
        <end position="21"/>
    </location>
</feature>
<name>A0ABX8VLY4_9MYCO</name>
<gene>
    <name evidence="4" type="ORF">K0O64_08845</name>
</gene>
<feature type="region of interest" description="Disordered" evidence="1">
    <location>
        <begin position="136"/>
        <end position="168"/>
    </location>
</feature>
<dbReference type="RefSeq" id="WP_096310795.1">
    <property type="nucleotide sequence ID" value="NZ_BAAAVX010000075.1"/>
</dbReference>
<dbReference type="Pfam" id="PF03713">
    <property type="entry name" value="DUF305"/>
    <property type="match status" value="1"/>
</dbReference>
<proteinExistence type="predicted"/>
<dbReference type="EMBL" id="CP080333">
    <property type="protein sequence ID" value="QYL18582.1"/>
    <property type="molecule type" value="Genomic_DNA"/>
</dbReference>
<dbReference type="InterPro" id="IPR012347">
    <property type="entry name" value="Ferritin-like"/>
</dbReference>
<feature type="chain" id="PRO_5046052332" evidence="2">
    <location>
        <begin position="22"/>
        <end position="261"/>
    </location>
</feature>
<dbReference type="Gene3D" id="1.20.1260.10">
    <property type="match status" value="1"/>
</dbReference>
<evidence type="ECO:0000313" key="5">
    <source>
        <dbReference type="Proteomes" id="UP000825367"/>
    </source>
</evidence>
<feature type="domain" description="DUF305" evidence="3">
    <location>
        <begin position="56"/>
        <end position="258"/>
    </location>
</feature>
<feature type="region of interest" description="Disordered" evidence="1">
    <location>
        <begin position="28"/>
        <end position="49"/>
    </location>
</feature>
<evidence type="ECO:0000256" key="1">
    <source>
        <dbReference type="SAM" id="MobiDB-lite"/>
    </source>
</evidence>
<evidence type="ECO:0000256" key="2">
    <source>
        <dbReference type="SAM" id="SignalP"/>
    </source>
</evidence>
<dbReference type="InterPro" id="IPR005183">
    <property type="entry name" value="DUF305_CopM-like"/>
</dbReference>
<dbReference type="PANTHER" id="PTHR36933:SF1">
    <property type="entry name" value="SLL0788 PROTEIN"/>
    <property type="match status" value="1"/>
</dbReference>
<keyword evidence="5" id="KW-1185">Reference proteome</keyword>
<dbReference type="PROSITE" id="PS51257">
    <property type="entry name" value="PROKAR_LIPOPROTEIN"/>
    <property type="match status" value="1"/>
</dbReference>
<dbReference type="Proteomes" id="UP000825367">
    <property type="component" value="Chromosome"/>
</dbReference>
<feature type="compositionally biased region" description="Low complexity" evidence="1">
    <location>
        <begin position="151"/>
        <end position="168"/>
    </location>
</feature>
<accession>A0ABX8VLY4</accession>
<protein>
    <submittedName>
        <fullName evidence="4">DUF305 domain-containing protein</fullName>
    </submittedName>
</protein>
<reference evidence="4 5" key="1">
    <citation type="submission" date="2021-07" db="EMBL/GenBank/DDBJ databases">
        <title>Whole genome sequencing of non-tuberculosis mycobacteria type-strains.</title>
        <authorList>
            <person name="Igarashi Y."/>
            <person name="Osugi A."/>
            <person name="Mitarai S."/>
        </authorList>
    </citation>
    <scope>NUCLEOTIDE SEQUENCE [LARGE SCALE GENOMIC DNA]</scope>
    <source>
        <strain evidence="4 5">JCM 16370</strain>
    </source>
</reference>
<dbReference type="PANTHER" id="PTHR36933">
    <property type="entry name" value="SLL0788 PROTEIN"/>
    <property type="match status" value="1"/>
</dbReference>
<organism evidence="4 5">
    <name type="scientific">Mycolicibacterium pallens</name>
    <dbReference type="NCBI Taxonomy" id="370524"/>
    <lineage>
        <taxon>Bacteria</taxon>
        <taxon>Bacillati</taxon>
        <taxon>Actinomycetota</taxon>
        <taxon>Actinomycetes</taxon>
        <taxon>Mycobacteriales</taxon>
        <taxon>Mycobacteriaceae</taxon>
        <taxon>Mycolicibacterium</taxon>
    </lineage>
</organism>